<organism evidence="5 6">
    <name type="scientific">Candidatus Fimenecus excrementigallinarum</name>
    <dbReference type="NCBI Taxonomy" id="2840816"/>
    <lineage>
        <taxon>Bacteria</taxon>
        <taxon>Bacillati</taxon>
        <taxon>Bacillota</taxon>
        <taxon>Clostridia</taxon>
        <taxon>Candidatus Fimenecus</taxon>
    </lineage>
</organism>
<comment type="similarity">
    <text evidence="1 4">Belongs to the glycosyl hydrolase 28 family.</text>
</comment>
<dbReference type="PANTHER" id="PTHR31339">
    <property type="entry name" value="PECTIN LYASE-RELATED"/>
    <property type="match status" value="1"/>
</dbReference>
<gene>
    <name evidence="5" type="ORF">IAC53_05640</name>
</gene>
<accession>A0A9D1IHC1</accession>
<evidence type="ECO:0000313" key="5">
    <source>
        <dbReference type="EMBL" id="HIU36067.1"/>
    </source>
</evidence>
<name>A0A9D1IHC1_9FIRM</name>
<dbReference type="InterPro" id="IPR011050">
    <property type="entry name" value="Pectin_lyase_fold/virulence"/>
</dbReference>
<dbReference type="GO" id="GO:0004650">
    <property type="term" value="F:polygalacturonase activity"/>
    <property type="evidence" value="ECO:0007669"/>
    <property type="project" value="InterPro"/>
</dbReference>
<evidence type="ECO:0000256" key="1">
    <source>
        <dbReference type="ARBA" id="ARBA00008834"/>
    </source>
</evidence>
<dbReference type="GO" id="GO:0005975">
    <property type="term" value="P:carbohydrate metabolic process"/>
    <property type="evidence" value="ECO:0007669"/>
    <property type="project" value="InterPro"/>
</dbReference>
<dbReference type="InterPro" id="IPR006626">
    <property type="entry name" value="PbH1"/>
</dbReference>
<evidence type="ECO:0000256" key="2">
    <source>
        <dbReference type="ARBA" id="ARBA00022801"/>
    </source>
</evidence>
<evidence type="ECO:0000313" key="6">
    <source>
        <dbReference type="Proteomes" id="UP000824071"/>
    </source>
</evidence>
<keyword evidence="2 4" id="KW-0378">Hydrolase</keyword>
<dbReference type="PANTHER" id="PTHR31339:SF9">
    <property type="entry name" value="PLASMIN AND FIBRONECTIN-BINDING PROTEIN A"/>
    <property type="match status" value="1"/>
</dbReference>
<dbReference type="SUPFAM" id="SSF51126">
    <property type="entry name" value="Pectin lyase-like"/>
    <property type="match status" value="1"/>
</dbReference>
<dbReference type="InterPro" id="IPR051801">
    <property type="entry name" value="GH28_Enzymes"/>
</dbReference>
<dbReference type="AlphaFoldDB" id="A0A9D1IHC1"/>
<keyword evidence="3 4" id="KW-0326">Glycosidase</keyword>
<evidence type="ECO:0000256" key="3">
    <source>
        <dbReference type="ARBA" id="ARBA00023295"/>
    </source>
</evidence>
<reference evidence="5" key="1">
    <citation type="submission" date="2020-10" db="EMBL/GenBank/DDBJ databases">
        <authorList>
            <person name="Gilroy R."/>
        </authorList>
    </citation>
    <scope>NUCLEOTIDE SEQUENCE</scope>
    <source>
        <strain evidence="5">ChiGjej1B1-19959</strain>
    </source>
</reference>
<dbReference type="Pfam" id="PF00295">
    <property type="entry name" value="Glyco_hydro_28"/>
    <property type="match status" value="1"/>
</dbReference>
<dbReference type="InterPro" id="IPR000743">
    <property type="entry name" value="Glyco_hydro_28"/>
</dbReference>
<protein>
    <submittedName>
        <fullName evidence="5">Right-handed parallel beta-helix repeat-containing protein</fullName>
    </submittedName>
</protein>
<dbReference type="EMBL" id="DVMW01000033">
    <property type="protein sequence ID" value="HIU36067.1"/>
    <property type="molecule type" value="Genomic_DNA"/>
</dbReference>
<reference evidence="5" key="2">
    <citation type="journal article" date="2021" name="PeerJ">
        <title>Extensive microbial diversity within the chicken gut microbiome revealed by metagenomics and culture.</title>
        <authorList>
            <person name="Gilroy R."/>
            <person name="Ravi A."/>
            <person name="Getino M."/>
            <person name="Pursley I."/>
            <person name="Horton D.L."/>
            <person name="Alikhan N.F."/>
            <person name="Baker D."/>
            <person name="Gharbi K."/>
            <person name="Hall N."/>
            <person name="Watson M."/>
            <person name="Adriaenssens E.M."/>
            <person name="Foster-Nyarko E."/>
            <person name="Jarju S."/>
            <person name="Secka A."/>
            <person name="Antonio M."/>
            <person name="Oren A."/>
            <person name="Chaudhuri R.R."/>
            <person name="La Ragione R."/>
            <person name="Hildebrand F."/>
            <person name="Pallen M.J."/>
        </authorList>
    </citation>
    <scope>NUCLEOTIDE SEQUENCE</scope>
    <source>
        <strain evidence="5">ChiGjej1B1-19959</strain>
    </source>
</reference>
<dbReference type="InterPro" id="IPR012334">
    <property type="entry name" value="Pectin_lyas_fold"/>
</dbReference>
<comment type="caution">
    <text evidence="5">The sequence shown here is derived from an EMBL/GenBank/DDBJ whole genome shotgun (WGS) entry which is preliminary data.</text>
</comment>
<dbReference type="SMART" id="SM00710">
    <property type="entry name" value="PbH1"/>
    <property type="match status" value="6"/>
</dbReference>
<sequence length="452" mass="49674">MRYFYPKEYGAVGDGVHNDAAAIQAALDAAHRNGGGTVVLESGKIYYSDSLRLRANVELHLQKGARLKATADIGGYIRPCETINDPKTARIGNPVTGKPSFAFLYGYEAHGCSVTGEGVIDANGHAFVERKDRYYVTGNFYPRPTAIYVEKSNHISFRDVTVTDAPFWTLHPAGCDDVLISNIRILNDLDVANSDGIDPDHCTNVRILGCHIECADDCICLKTSNGNAEYGPCENILISGCTLVSTSAAIKIGTEGVGDFRNVLVTDCIISRSNRGLSIQIRDGGSVENVRYSNILIETRRFCPDWWGTAEPIVLTTFDRDEATRSGKIRNVSFTNITCKGENGVLVHGNTQNAIEDVTFENVRVTLSKTSKWACGLYDLRPCREYGVEAHKNAGFFLRYANGVTLDKVKVRFENVCDEYAYALDAAHCEHLELHRFDGEAAHPGMDAVHVE</sequence>
<proteinExistence type="inferred from homology"/>
<dbReference type="Proteomes" id="UP000824071">
    <property type="component" value="Unassembled WGS sequence"/>
</dbReference>
<dbReference type="Gene3D" id="2.160.20.10">
    <property type="entry name" value="Single-stranded right-handed beta-helix, Pectin lyase-like"/>
    <property type="match status" value="1"/>
</dbReference>
<evidence type="ECO:0000256" key="4">
    <source>
        <dbReference type="RuleBase" id="RU361169"/>
    </source>
</evidence>